<name>A0A6I9RZ42_ELAGV</name>
<dbReference type="PANTHER" id="PTHR36337:SF1">
    <property type="entry name" value="OBSCURIN-LIKE PROTEIN"/>
    <property type="match status" value="1"/>
</dbReference>
<keyword evidence="1" id="KW-1185">Reference proteome</keyword>
<accession>A0A6I9RZ42</accession>
<dbReference type="PANTHER" id="PTHR36337">
    <property type="entry name" value="OBSCURIN-LIKE PROTEIN"/>
    <property type="match status" value="1"/>
</dbReference>
<protein>
    <submittedName>
        <fullName evidence="2">Uncharacterized protein LOC105054703</fullName>
    </submittedName>
</protein>
<dbReference type="InParanoid" id="A0A6I9RZ42"/>
<gene>
    <name evidence="2" type="primary">LOC105054703</name>
</gene>
<dbReference type="Proteomes" id="UP000504607">
    <property type="component" value="Chromosome 12"/>
</dbReference>
<dbReference type="AlphaFoldDB" id="A0A6I9RZ42"/>
<dbReference type="RefSeq" id="XP_010934575.1">
    <property type="nucleotide sequence ID" value="XM_010936273.3"/>
</dbReference>
<dbReference type="OrthoDB" id="18975at2759"/>
<organism evidence="1 2">
    <name type="scientific">Elaeis guineensis var. tenera</name>
    <name type="common">Oil palm</name>
    <dbReference type="NCBI Taxonomy" id="51953"/>
    <lineage>
        <taxon>Eukaryota</taxon>
        <taxon>Viridiplantae</taxon>
        <taxon>Streptophyta</taxon>
        <taxon>Embryophyta</taxon>
        <taxon>Tracheophyta</taxon>
        <taxon>Spermatophyta</taxon>
        <taxon>Magnoliopsida</taxon>
        <taxon>Liliopsida</taxon>
        <taxon>Arecaceae</taxon>
        <taxon>Arecoideae</taxon>
        <taxon>Cocoseae</taxon>
        <taxon>Elaeidinae</taxon>
        <taxon>Elaeis</taxon>
    </lineage>
</organism>
<evidence type="ECO:0000313" key="1">
    <source>
        <dbReference type="Proteomes" id="UP000504607"/>
    </source>
</evidence>
<sequence length="822" mass="90044">MQSQSQSQILFLEDWLRNTTTSTTTTSQSQPSPPASARAILQAWANLRGPSPTDPDRLVSSLLTLARSRSSLHVADSHARLLLSLLSSPSSPLPPSSLPPLLSLLYAWLRKSPRPSPPLLSSATSTVSSLLSSPPPFLFAHAVLLLGALSAAPALPAPSRRASLDLLCRLLESKDPFPLPDDLVPEVLAGIGYALTTSDNGPYFGRLVVYLLGSWNAGGRPRPTLAHGLLILRLVEWCVLGFIASRSTSKIESLREEISVEKCETRDYAWFALIMAAAGFLRALRVASSSSSNRLGLDPRLRKSIEGSISFVAKYTISSIASGCSSGNSSNDNRLLLQCISVGLARCGPISFDASVLRCLCLALSNEIFPVPSFIRMSLENLEGSSAIIGIDKVKEHLSSVLFKEAGTVTAVLCNQYAFADEDSRVQVENQMWEYSQELYSNLRMAALAYRGKNNELLVHLEKIAEAAFLMVVVFAAEVSKHKLNSKSSHAFRPEVAVKILVTFSCIEYLRRTRLPEYTDAVRRAVLTIQENAASSASFVESMPSYVELTKPQVSFALEGMRYTWSKDEVQTARMLFYLRVLPTCIILIPASLFGKLVAPIMFLYMQHPNEKVARASHSVLVSFLSSGSDADQDDRLDLKEKLVFYYMQIALEAYPGITPYEGMTSGVAAIVRHLPAGSPAIFYCIHSLVAKATDLCRKAMRQDAAIWKTWEGSSEPCKKISDLLLRLISLVDIQVLPYLLKQLAEFIVLQPKDGQNVLLDELYSKVAESDDVTRKPVLVSWLHSLSYLCSPTKSTVKDGNAEVGISSSSDGLSLNRTTARL</sequence>
<dbReference type="KEGG" id="egu:105054703"/>
<dbReference type="SUPFAM" id="SSF48371">
    <property type="entry name" value="ARM repeat"/>
    <property type="match status" value="1"/>
</dbReference>
<reference evidence="2" key="1">
    <citation type="submission" date="2025-08" db="UniProtKB">
        <authorList>
            <consortium name="RefSeq"/>
        </authorList>
    </citation>
    <scope>IDENTIFICATION</scope>
</reference>
<dbReference type="InterPro" id="IPR016024">
    <property type="entry name" value="ARM-type_fold"/>
</dbReference>
<dbReference type="GeneID" id="105054703"/>
<proteinExistence type="predicted"/>
<evidence type="ECO:0000313" key="2">
    <source>
        <dbReference type="RefSeq" id="XP_010934575.1"/>
    </source>
</evidence>